<dbReference type="Pfam" id="PF17863">
    <property type="entry name" value="AAA_lid_2"/>
    <property type="match status" value="1"/>
</dbReference>
<dbReference type="GO" id="GO:0005524">
    <property type="term" value="F:ATP binding"/>
    <property type="evidence" value="ECO:0007669"/>
    <property type="project" value="InterPro"/>
</dbReference>
<name>T0ZDY7_9ZZZZ</name>
<dbReference type="InterPro" id="IPR050764">
    <property type="entry name" value="CbbQ/NirQ/NorQ/GpvN"/>
</dbReference>
<dbReference type="SUPFAM" id="SSF52540">
    <property type="entry name" value="P-loop containing nucleoside triphosphate hydrolases"/>
    <property type="match status" value="1"/>
</dbReference>
<feature type="domain" description="ATPase AAA-3" evidence="1">
    <location>
        <begin position="2"/>
        <end position="111"/>
    </location>
</feature>
<protein>
    <submittedName>
        <fullName evidence="3">ATPase, AAA family</fullName>
    </submittedName>
</protein>
<sequence>RALGLPFQRIQFTSDLLPTDIIGTSVYDPDARRFHFEPGPLFASLILADEINRATPRTQSALLEAMEENQVTVEGETRPLPDPFFVIATENPAQQVGTYPLPESQLDRFLMCLTLGYPDPQSEAQLWRGLDPQKRLRELPALLEPDDLVWFRKEIHQVTATEPLLRYLAEIVRLSRASHDVEQGLSPRAALGLLAAGKAHAWLDGRTSLWPDDLQAVFVAVSR</sequence>
<dbReference type="Gene3D" id="1.10.8.80">
    <property type="entry name" value="Magnesium chelatase subunit I, C-Terminal domain"/>
    <property type="match status" value="1"/>
</dbReference>
<feature type="domain" description="ChlI/MoxR AAA lid" evidence="2">
    <location>
        <begin position="175"/>
        <end position="221"/>
    </location>
</feature>
<comment type="caution">
    <text evidence="3">The sequence shown here is derived from an EMBL/GenBank/DDBJ whole genome shotgun (WGS) entry which is preliminary data.</text>
</comment>
<dbReference type="GO" id="GO:0016887">
    <property type="term" value="F:ATP hydrolysis activity"/>
    <property type="evidence" value="ECO:0007669"/>
    <property type="project" value="InterPro"/>
</dbReference>
<reference evidence="3" key="2">
    <citation type="journal article" date="2014" name="ISME J.">
        <title>Microbial stratification in low pH oxic and suboxic macroscopic growths along an acid mine drainage.</title>
        <authorList>
            <person name="Mendez-Garcia C."/>
            <person name="Mesa V."/>
            <person name="Sprenger R.R."/>
            <person name="Richter M."/>
            <person name="Diez M.S."/>
            <person name="Solano J."/>
            <person name="Bargiela R."/>
            <person name="Golyshina O.V."/>
            <person name="Manteca A."/>
            <person name="Ramos J.L."/>
            <person name="Gallego J.R."/>
            <person name="Llorente I."/>
            <person name="Martins Dos Santos V.A."/>
            <person name="Jensen O.N."/>
            <person name="Pelaez A.I."/>
            <person name="Sanchez J."/>
            <person name="Ferrer M."/>
        </authorList>
    </citation>
    <scope>NUCLEOTIDE SEQUENCE</scope>
</reference>
<dbReference type="Gene3D" id="3.40.50.300">
    <property type="entry name" value="P-loop containing nucleotide triphosphate hydrolases"/>
    <property type="match status" value="1"/>
</dbReference>
<organism evidence="3">
    <name type="scientific">mine drainage metagenome</name>
    <dbReference type="NCBI Taxonomy" id="410659"/>
    <lineage>
        <taxon>unclassified sequences</taxon>
        <taxon>metagenomes</taxon>
        <taxon>ecological metagenomes</taxon>
    </lineage>
</organism>
<dbReference type="AlphaFoldDB" id="T0ZDY7"/>
<gene>
    <name evidence="3" type="ORF">B2A_09976</name>
</gene>
<reference evidence="3" key="1">
    <citation type="submission" date="2013-08" db="EMBL/GenBank/DDBJ databases">
        <authorList>
            <person name="Mendez C."/>
            <person name="Richter M."/>
            <person name="Ferrer M."/>
            <person name="Sanchez J."/>
        </authorList>
    </citation>
    <scope>NUCLEOTIDE SEQUENCE</scope>
</reference>
<dbReference type="EMBL" id="AUZZ01007204">
    <property type="protein sequence ID" value="EQD43223.1"/>
    <property type="molecule type" value="Genomic_DNA"/>
</dbReference>
<dbReference type="PANTHER" id="PTHR42759:SF5">
    <property type="entry name" value="METHANOL DEHYDROGENASE REGULATOR"/>
    <property type="match status" value="1"/>
</dbReference>
<evidence type="ECO:0000313" key="3">
    <source>
        <dbReference type="EMBL" id="EQD43223.1"/>
    </source>
</evidence>
<feature type="non-terminal residue" evidence="3">
    <location>
        <position position="1"/>
    </location>
</feature>
<dbReference type="Pfam" id="PF07726">
    <property type="entry name" value="AAA_3"/>
    <property type="match status" value="1"/>
</dbReference>
<evidence type="ECO:0000259" key="1">
    <source>
        <dbReference type="Pfam" id="PF07726"/>
    </source>
</evidence>
<dbReference type="InterPro" id="IPR011703">
    <property type="entry name" value="ATPase_AAA-3"/>
</dbReference>
<dbReference type="PANTHER" id="PTHR42759">
    <property type="entry name" value="MOXR FAMILY PROTEIN"/>
    <property type="match status" value="1"/>
</dbReference>
<accession>T0ZDY7</accession>
<dbReference type="InterPro" id="IPR041628">
    <property type="entry name" value="ChlI/MoxR_AAA_lid"/>
</dbReference>
<evidence type="ECO:0000259" key="2">
    <source>
        <dbReference type="Pfam" id="PF17863"/>
    </source>
</evidence>
<proteinExistence type="predicted"/>
<dbReference type="InterPro" id="IPR027417">
    <property type="entry name" value="P-loop_NTPase"/>
</dbReference>
<feature type="non-terminal residue" evidence="3">
    <location>
        <position position="223"/>
    </location>
</feature>